<dbReference type="PROSITE" id="PS51257">
    <property type="entry name" value="PROKAR_LIPOPROTEIN"/>
    <property type="match status" value="1"/>
</dbReference>
<accession>A0ABX7WPY1</accession>
<protein>
    <submittedName>
        <fullName evidence="2">Uncharacterized protein</fullName>
    </submittedName>
</protein>
<keyword evidence="1" id="KW-0732">Signal</keyword>
<feature type="chain" id="PRO_5046523556" evidence="1">
    <location>
        <begin position="36"/>
        <end position="76"/>
    </location>
</feature>
<gene>
    <name evidence="2" type="ORF">J9253_13400</name>
</gene>
<proteinExistence type="predicted"/>
<reference evidence="2 3" key="1">
    <citation type="submission" date="2021-04" db="EMBL/GenBank/DDBJ databases">
        <title>Genomics, taxonomy and metabolism of representatives of sulfur bacteria of the genus Thiothrix: Thiothrix fructosivorans QT, Thiothrix unzii A1T and three new species, Thiothrix subterranea sp. nov., Thiothrix litoralis sp. nov. and 'Candidatus Thiothrix anitrata' sp. nov.</title>
        <authorList>
            <person name="Ravin N.V."/>
            <person name="Smolyakov D."/>
            <person name="Rudenko T.S."/>
            <person name="Mardanov A.V."/>
            <person name="Beletsky A.V."/>
            <person name="Markov N.D."/>
            <person name="Fomenkov A.I."/>
            <person name="Roberts R.J."/>
            <person name="Karnachuk O.V."/>
            <person name="Novikov A."/>
            <person name="Grabovich M.Y."/>
        </authorList>
    </citation>
    <scope>NUCLEOTIDE SEQUENCE [LARGE SCALE GENOMIC DNA]</scope>
    <source>
        <strain evidence="2 3">AS</strain>
    </source>
</reference>
<sequence>MTQIKSRFATIASTTLLASSLVLLTACGGGSSGTAATTTPDTTGGTTIADTSVKTGVFIDAPVKGLTPTKPPPKAA</sequence>
<name>A0ABX7WPY1_9GAMM</name>
<evidence type="ECO:0000256" key="1">
    <source>
        <dbReference type="SAM" id="SignalP"/>
    </source>
</evidence>
<dbReference type="Proteomes" id="UP000672039">
    <property type="component" value="Chromosome"/>
</dbReference>
<dbReference type="EMBL" id="CP072801">
    <property type="protein sequence ID" value="QTR45002.1"/>
    <property type="molecule type" value="Genomic_DNA"/>
</dbReference>
<feature type="signal peptide" evidence="1">
    <location>
        <begin position="1"/>
        <end position="35"/>
    </location>
</feature>
<dbReference type="RefSeq" id="WP_210221439.1">
    <property type="nucleotide sequence ID" value="NZ_CP072801.1"/>
</dbReference>
<evidence type="ECO:0000313" key="3">
    <source>
        <dbReference type="Proteomes" id="UP000672039"/>
    </source>
</evidence>
<evidence type="ECO:0000313" key="2">
    <source>
        <dbReference type="EMBL" id="QTR45002.1"/>
    </source>
</evidence>
<keyword evidence="3" id="KW-1185">Reference proteome</keyword>
<organism evidence="2 3">
    <name type="scientific">Thiothrix litoralis</name>
    <dbReference type="NCBI Taxonomy" id="2891210"/>
    <lineage>
        <taxon>Bacteria</taxon>
        <taxon>Pseudomonadati</taxon>
        <taxon>Pseudomonadota</taxon>
        <taxon>Gammaproteobacteria</taxon>
        <taxon>Thiotrichales</taxon>
        <taxon>Thiotrichaceae</taxon>
        <taxon>Thiothrix</taxon>
    </lineage>
</organism>